<dbReference type="KEGG" id="mtun:MTUNDRAET4_3446"/>
<dbReference type="SMART" id="SM00671">
    <property type="entry name" value="SEL1"/>
    <property type="match status" value="4"/>
</dbReference>
<reference evidence="2 3" key="1">
    <citation type="submission" date="2019-03" db="EMBL/GenBank/DDBJ databases">
        <authorList>
            <person name="Kox A.R. M."/>
        </authorList>
    </citation>
    <scope>NUCLEOTIDE SEQUENCE [LARGE SCALE GENOMIC DNA]</scope>
    <source>
        <strain evidence="2">MTUNDRAET4 annotated genome</strain>
    </source>
</reference>
<evidence type="ECO:0008006" key="4">
    <source>
        <dbReference type="Google" id="ProtNLM"/>
    </source>
</evidence>
<proteinExistence type="predicted"/>
<dbReference type="InterPro" id="IPR006597">
    <property type="entry name" value="Sel1-like"/>
</dbReference>
<organism evidence="2 3">
    <name type="scientific">Methylocella tundrae</name>
    <dbReference type="NCBI Taxonomy" id="227605"/>
    <lineage>
        <taxon>Bacteria</taxon>
        <taxon>Pseudomonadati</taxon>
        <taxon>Pseudomonadota</taxon>
        <taxon>Alphaproteobacteria</taxon>
        <taxon>Hyphomicrobiales</taxon>
        <taxon>Beijerinckiaceae</taxon>
        <taxon>Methylocella</taxon>
    </lineage>
</organism>
<dbReference type="PANTHER" id="PTHR11102">
    <property type="entry name" value="SEL-1-LIKE PROTEIN"/>
    <property type="match status" value="1"/>
</dbReference>
<dbReference type="AlphaFoldDB" id="A0A4U8Z4U5"/>
<dbReference type="PANTHER" id="PTHR11102:SF160">
    <property type="entry name" value="ERAD-ASSOCIATED E3 UBIQUITIN-PROTEIN LIGASE COMPONENT HRD3"/>
    <property type="match status" value="1"/>
</dbReference>
<dbReference type="InterPro" id="IPR011990">
    <property type="entry name" value="TPR-like_helical_dom_sf"/>
</dbReference>
<evidence type="ECO:0000313" key="2">
    <source>
        <dbReference type="EMBL" id="VFU10333.1"/>
    </source>
</evidence>
<feature type="chain" id="PRO_5020708411" description="Sel1 repeat family protein" evidence="1">
    <location>
        <begin position="18"/>
        <end position="280"/>
    </location>
</feature>
<sequence length="280" mass="30410">MSMRFSRLGALALFGLAASMPVTNIRALEGADSAAAGDKSIVSQAYKTPRAALLAGLQDFRSGAADSAIAALKYAAAGGEALAQWKLATIYAAGDGVPHDDVKAYEYFSQIIHGYDEDDPNWRDKSVVSNAFVAIGTYSLNGIADTKVRPDPARALDMFKYAATNFGDATAQYSLARMYLDGVGGDKDVRQGLRWLYLAADKGHVQAQALLGQMLFSGQEGLRPQRARALMWLTLAREAAMDAKKDQWIIDVYDKAMASASESERRVALSYLEDHLKRRN</sequence>
<dbReference type="InterPro" id="IPR050767">
    <property type="entry name" value="Sel1_AlgK"/>
</dbReference>
<accession>A0A4U8Z4U5</accession>
<dbReference type="SUPFAM" id="SSF81901">
    <property type="entry name" value="HCP-like"/>
    <property type="match status" value="1"/>
</dbReference>
<dbReference type="Pfam" id="PF08238">
    <property type="entry name" value="Sel1"/>
    <property type="match status" value="4"/>
</dbReference>
<evidence type="ECO:0000313" key="3">
    <source>
        <dbReference type="Proteomes" id="UP000294360"/>
    </source>
</evidence>
<feature type="signal peptide" evidence="1">
    <location>
        <begin position="1"/>
        <end position="17"/>
    </location>
</feature>
<evidence type="ECO:0000256" key="1">
    <source>
        <dbReference type="SAM" id="SignalP"/>
    </source>
</evidence>
<dbReference type="EMBL" id="LR536450">
    <property type="protein sequence ID" value="VFU10333.1"/>
    <property type="molecule type" value="Genomic_DNA"/>
</dbReference>
<dbReference type="Gene3D" id="1.25.40.10">
    <property type="entry name" value="Tetratricopeptide repeat domain"/>
    <property type="match status" value="2"/>
</dbReference>
<dbReference type="RefSeq" id="WP_244605856.1">
    <property type="nucleotide sequence ID" value="NZ_CP139089.1"/>
</dbReference>
<name>A0A4U8Z4U5_METTU</name>
<gene>
    <name evidence="2" type="ORF">MTUNDRAET4_3446</name>
</gene>
<keyword evidence="1" id="KW-0732">Signal</keyword>
<protein>
    <recommendedName>
        <fullName evidence="4">Sel1 repeat family protein</fullName>
    </recommendedName>
</protein>
<dbReference type="Proteomes" id="UP000294360">
    <property type="component" value="Chromosome"/>
</dbReference>